<dbReference type="Proteomes" id="UP000386281">
    <property type="component" value="Unassembled WGS sequence"/>
</dbReference>
<keyword evidence="2" id="KW-1133">Transmembrane helix</keyword>
<feature type="compositionally biased region" description="Basic and acidic residues" evidence="1">
    <location>
        <begin position="129"/>
        <end position="140"/>
    </location>
</feature>
<dbReference type="AlphaFoldDB" id="A0A165E895"/>
<sequence length="140" mass="14607">MNELTATILVGVFGITGSLIVLASALAMFRVRDALSRINVFSPATGLGLPLIALAAYVSDLYVEGFSVTSLLVLLATILCLIIVSSVASNTLSRASVLSGQPIYRKTSPNRLAQPPEGIEDPDPADAEPVTKDDRPGPNG</sequence>
<dbReference type="STRING" id="33889.AVW13_10325"/>
<reference evidence="4 8" key="3">
    <citation type="submission" date="2017-04" db="EMBL/GenBank/DDBJ databases">
        <title>Kefir bacterial isolates.</title>
        <authorList>
            <person name="Kim Y."/>
            <person name="Blasche S."/>
            <person name="Patil K.R."/>
        </authorList>
    </citation>
    <scope>NUCLEOTIDE SEQUENCE [LARGE SCALE GENOMIC DNA]</scope>
    <source>
        <strain evidence="4 8">OG2</strain>
    </source>
</reference>
<reference evidence="5 10" key="5">
    <citation type="submission" date="2020-12" db="EMBL/GenBank/DDBJ databases">
        <title>FDA dAtabase for Regulatory Grade micrObial Sequences (FDA-ARGOS): Supporting development and validation of Infectious Disease Dx tests.</title>
        <authorList>
            <person name="Sproer C."/>
            <person name="Gronow S."/>
            <person name="Severitt S."/>
            <person name="Schroder I."/>
            <person name="Tallon L."/>
            <person name="Sadzewicz L."/>
            <person name="Zhao X."/>
            <person name="Boylan J."/>
            <person name="Ott S."/>
            <person name="Bowen H."/>
            <person name="Vavikolanu K."/>
            <person name="Mehta A."/>
            <person name="Aluvathingal J."/>
            <person name="Nadendla S."/>
            <person name="Lowell S."/>
            <person name="Myers T."/>
            <person name="Yan Y."/>
            <person name="Sichtig H."/>
        </authorList>
    </citation>
    <scope>NUCLEOTIDE SEQUENCE [LARGE SCALE GENOMIC DNA]</scope>
    <source>
        <strain evidence="5 10">FDAARGOS_902</strain>
    </source>
</reference>
<dbReference type="KEGG" id="bcau:I6G59_11725"/>
<dbReference type="GO" id="GO:0098662">
    <property type="term" value="P:inorganic cation transmembrane transport"/>
    <property type="evidence" value="ECO:0007669"/>
    <property type="project" value="InterPro"/>
</dbReference>
<dbReference type="GO" id="GO:0015297">
    <property type="term" value="F:antiporter activity"/>
    <property type="evidence" value="ECO:0007669"/>
    <property type="project" value="InterPro"/>
</dbReference>
<evidence type="ECO:0000313" key="6">
    <source>
        <dbReference type="EMBL" id="VEW11929.1"/>
    </source>
</evidence>
<dbReference type="InterPro" id="IPR005133">
    <property type="entry name" value="PhaG_MnhG_YufB"/>
</dbReference>
<dbReference type="Proteomes" id="UP000076612">
    <property type="component" value="Unassembled WGS sequence"/>
</dbReference>
<evidence type="ECO:0000313" key="4">
    <source>
        <dbReference type="EMBL" id="PAK96033.1"/>
    </source>
</evidence>
<keyword evidence="2" id="KW-0472">Membrane</keyword>
<evidence type="ECO:0000313" key="8">
    <source>
        <dbReference type="Proteomes" id="UP000216867"/>
    </source>
</evidence>
<dbReference type="Proteomes" id="UP000594979">
    <property type="component" value="Chromosome"/>
</dbReference>
<evidence type="ECO:0000313" key="9">
    <source>
        <dbReference type="Proteomes" id="UP000386281"/>
    </source>
</evidence>
<dbReference type="EMBL" id="CAACXN010000014">
    <property type="protein sequence ID" value="VEW11929.1"/>
    <property type="molecule type" value="Genomic_DNA"/>
</dbReference>
<reference evidence="6 9" key="4">
    <citation type="submission" date="2019-02" db="EMBL/GenBank/DDBJ databases">
        <authorList>
            <consortium name="Pathogen Informatics"/>
        </authorList>
    </citation>
    <scope>NUCLEOTIDE SEQUENCE [LARGE SCALE GENOMIC DNA]</scope>
    <source>
        <strain evidence="6 9">3012STDY7078520</strain>
    </source>
</reference>
<dbReference type="EMBL" id="NCWY01000005">
    <property type="protein sequence ID" value="PAK96033.1"/>
    <property type="molecule type" value="Genomic_DNA"/>
</dbReference>
<dbReference type="GeneID" id="99772717"/>
<reference evidence="7" key="1">
    <citation type="submission" date="2016-01" db="EMBL/GenBank/DDBJ databases">
        <title>Draft genome of Chromobacterium sp. F49.</title>
        <authorList>
            <person name="Hong K.W."/>
        </authorList>
    </citation>
    <scope>NUCLEOTIDE SEQUENCE [LARGE SCALE GENOMIC DNA]</scope>
    <source>
        <strain evidence="7">M40</strain>
    </source>
</reference>
<dbReference type="RefSeq" id="WP_009375456.1">
    <property type="nucleotide sequence ID" value="NZ_CAACXN010000014.1"/>
</dbReference>
<feature type="region of interest" description="Disordered" evidence="1">
    <location>
        <begin position="106"/>
        <end position="140"/>
    </location>
</feature>
<evidence type="ECO:0000313" key="3">
    <source>
        <dbReference type="EMBL" id="KZE20889.1"/>
    </source>
</evidence>
<dbReference type="EMBL" id="CP065682">
    <property type="protein sequence ID" value="QPS32670.1"/>
    <property type="molecule type" value="Genomic_DNA"/>
</dbReference>
<evidence type="ECO:0000256" key="2">
    <source>
        <dbReference type="SAM" id="Phobius"/>
    </source>
</evidence>
<organism evidence="4 8">
    <name type="scientific">Brevibacterium casei</name>
    <dbReference type="NCBI Taxonomy" id="33889"/>
    <lineage>
        <taxon>Bacteria</taxon>
        <taxon>Bacillati</taxon>
        <taxon>Actinomycetota</taxon>
        <taxon>Actinomycetes</taxon>
        <taxon>Micrococcales</taxon>
        <taxon>Brevibacteriaceae</taxon>
        <taxon>Brevibacterium</taxon>
    </lineage>
</organism>
<name>A0A165E895_9MICO</name>
<keyword evidence="2" id="KW-0812">Transmembrane</keyword>
<protein>
    <submittedName>
        <fullName evidence="4">Cation:proton antiporter</fullName>
    </submittedName>
    <submittedName>
        <fullName evidence="5">Monovalent cation/H(+) antiporter subunit G</fullName>
    </submittedName>
    <submittedName>
        <fullName evidence="6">Putative monovalent cation/H+ antiporter subunit G</fullName>
    </submittedName>
</protein>
<dbReference type="Pfam" id="PF03334">
    <property type="entry name" value="PhaG_MnhG_YufB"/>
    <property type="match status" value="1"/>
</dbReference>
<feature type="transmembrane region" description="Helical" evidence="2">
    <location>
        <begin position="40"/>
        <end position="59"/>
    </location>
</feature>
<feature type="transmembrane region" description="Helical" evidence="2">
    <location>
        <begin position="65"/>
        <end position="84"/>
    </location>
</feature>
<evidence type="ECO:0000313" key="10">
    <source>
        <dbReference type="Proteomes" id="UP000594979"/>
    </source>
</evidence>
<reference evidence="3" key="2">
    <citation type="submission" date="2016-01" db="EMBL/GenBank/DDBJ databases">
        <authorList>
            <person name="Hong K.W."/>
        </authorList>
    </citation>
    <scope>NUCLEOTIDE SEQUENCE</scope>
    <source>
        <strain evidence="3">M40</strain>
    </source>
</reference>
<accession>A0A165E895</accession>
<evidence type="ECO:0000313" key="5">
    <source>
        <dbReference type="EMBL" id="QPS32670.1"/>
    </source>
</evidence>
<gene>
    <name evidence="3" type="ORF">AVW13_10325</name>
    <name evidence="4" type="ORF">B8X04_07200</name>
    <name evidence="5" type="ORF">I6G59_11725</name>
    <name evidence="6" type="ORF">NCTC12391_01065</name>
</gene>
<dbReference type="EMBL" id="LQQR01000014">
    <property type="protein sequence ID" value="KZE20889.1"/>
    <property type="molecule type" value="Genomic_DNA"/>
</dbReference>
<evidence type="ECO:0000256" key="1">
    <source>
        <dbReference type="SAM" id="MobiDB-lite"/>
    </source>
</evidence>
<evidence type="ECO:0000313" key="7">
    <source>
        <dbReference type="Proteomes" id="UP000076612"/>
    </source>
</evidence>
<dbReference type="Proteomes" id="UP000216867">
    <property type="component" value="Unassembled WGS sequence"/>
</dbReference>
<proteinExistence type="predicted"/>
<feature type="transmembrane region" description="Helical" evidence="2">
    <location>
        <begin position="6"/>
        <end position="28"/>
    </location>
</feature>